<name>W0VE29_9BURK</name>
<evidence type="ECO:0000313" key="16">
    <source>
        <dbReference type="EMBL" id="CDG85925.1"/>
    </source>
</evidence>
<evidence type="ECO:0000256" key="9">
    <source>
        <dbReference type="ARBA" id="ARBA00023237"/>
    </source>
</evidence>
<dbReference type="InterPro" id="IPR037066">
    <property type="entry name" value="Plug_dom_sf"/>
</dbReference>
<keyword evidence="13" id="KW-0732">Signal</keyword>
<feature type="domain" description="TonB-dependent receptor-like beta-barrel" evidence="14">
    <location>
        <begin position="254"/>
        <end position="668"/>
    </location>
</feature>
<evidence type="ECO:0000256" key="5">
    <source>
        <dbReference type="ARBA" id="ARBA00022692"/>
    </source>
</evidence>
<dbReference type="KEGG" id="jag:GJA_5329"/>
<reference evidence="16 17" key="1">
    <citation type="journal article" date="2015" name="Genome Announc.">
        <title>Genome Sequence of Mushroom Soft-Rot Pathogen Janthinobacterium agaricidamnosum.</title>
        <authorList>
            <person name="Graupner K."/>
            <person name="Lackner G."/>
            <person name="Hertweck C."/>
        </authorList>
    </citation>
    <scope>NUCLEOTIDE SEQUENCE [LARGE SCALE GENOMIC DNA]</scope>
    <source>
        <strain evidence="17">NBRC 102515 / DSM 9628</strain>
    </source>
</reference>
<keyword evidence="7 10" id="KW-0472">Membrane</keyword>
<keyword evidence="6 11" id="KW-0798">TonB box</keyword>
<dbReference type="Pfam" id="PF07715">
    <property type="entry name" value="Plug"/>
    <property type="match status" value="1"/>
</dbReference>
<evidence type="ECO:0000256" key="10">
    <source>
        <dbReference type="PROSITE-ProRule" id="PRU01360"/>
    </source>
</evidence>
<protein>
    <submittedName>
        <fullName evidence="16">TonB-dependent Receptor Plug domain protein</fullName>
    </submittedName>
</protein>
<evidence type="ECO:0000256" key="6">
    <source>
        <dbReference type="ARBA" id="ARBA00023077"/>
    </source>
</evidence>
<evidence type="ECO:0000256" key="3">
    <source>
        <dbReference type="ARBA" id="ARBA00022448"/>
    </source>
</evidence>
<evidence type="ECO:0000259" key="15">
    <source>
        <dbReference type="Pfam" id="PF07715"/>
    </source>
</evidence>
<dbReference type="Pfam" id="PF00593">
    <property type="entry name" value="TonB_dep_Rec_b-barrel"/>
    <property type="match status" value="1"/>
</dbReference>
<dbReference type="eggNOG" id="COG4771">
    <property type="taxonomic scope" value="Bacteria"/>
</dbReference>
<dbReference type="PANTHER" id="PTHR40980">
    <property type="entry name" value="PLUG DOMAIN-CONTAINING PROTEIN"/>
    <property type="match status" value="1"/>
</dbReference>
<dbReference type="InterPro" id="IPR036942">
    <property type="entry name" value="Beta-barrel_TonB_sf"/>
</dbReference>
<dbReference type="OrthoDB" id="8671598at2"/>
<evidence type="ECO:0000313" key="17">
    <source>
        <dbReference type="Proteomes" id="UP000027604"/>
    </source>
</evidence>
<evidence type="ECO:0000256" key="13">
    <source>
        <dbReference type="SAM" id="SignalP"/>
    </source>
</evidence>
<dbReference type="GO" id="GO:0009279">
    <property type="term" value="C:cell outer membrane"/>
    <property type="evidence" value="ECO:0007669"/>
    <property type="project" value="UniProtKB-SubCell"/>
</dbReference>
<evidence type="ECO:0000256" key="7">
    <source>
        <dbReference type="ARBA" id="ARBA00023136"/>
    </source>
</evidence>
<keyword evidence="9 10" id="KW-0998">Cell outer membrane</keyword>
<feature type="region of interest" description="Disordered" evidence="12">
    <location>
        <begin position="490"/>
        <end position="511"/>
    </location>
</feature>
<dbReference type="Gene3D" id="2.40.170.20">
    <property type="entry name" value="TonB-dependent receptor, beta-barrel domain"/>
    <property type="match status" value="1"/>
</dbReference>
<comment type="similarity">
    <text evidence="2 10 11">Belongs to the TonB-dependent receptor family.</text>
</comment>
<keyword evidence="4 10" id="KW-1134">Transmembrane beta strand</keyword>
<evidence type="ECO:0000256" key="1">
    <source>
        <dbReference type="ARBA" id="ARBA00004571"/>
    </source>
</evidence>
<keyword evidence="17" id="KW-1185">Reference proteome</keyword>
<gene>
    <name evidence="16" type="ORF">GJA_5329</name>
</gene>
<dbReference type="Gene3D" id="2.170.130.10">
    <property type="entry name" value="TonB-dependent receptor, plug domain"/>
    <property type="match status" value="1"/>
</dbReference>
<evidence type="ECO:0000256" key="11">
    <source>
        <dbReference type="RuleBase" id="RU003357"/>
    </source>
</evidence>
<evidence type="ECO:0000256" key="4">
    <source>
        <dbReference type="ARBA" id="ARBA00022452"/>
    </source>
</evidence>
<feature type="chain" id="PRO_5004797886" evidence="13">
    <location>
        <begin position="22"/>
        <end position="720"/>
    </location>
</feature>
<comment type="subcellular location">
    <subcellularLocation>
        <location evidence="1 10">Cell outer membrane</location>
        <topology evidence="1 10">Multi-pass membrane protein</topology>
    </subcellularLocation>
</comment>
<dbReference type="EMBL" id="HG322949">
    <property type="protein sequence ID" value="CDG85925.1"/>
    <property type="molecule type" value="Genomic_DNA"/>
</dbReference>
<sequence>MPFRTQRCRLLLLLLAGTMCAATARHAAAAGPVKMETVEVRADTSGYDARRDDTANKVVVQHDEIMKFGDTMVSDVLKRLPGITVSGAPGRGGEIRMRGLGSGYTQILLNGERAPAGFSIDSLAPGVIERIEVQRAASAEFSTEAIAGTINIVLKKAIGTAQREFKPAVGGGGGYFMPGFNLQLSDRKDDMSYSLAVNGVYNHIRRDNPSWDEADDETGTATLRRASGNRSDGIFRGLFLVPRVSWTLAGGDTLTLQAFVNATRFSQDSAIHTATTLGAPPPYPGSDDTIRDSGALLRTDLSWMHKLGGGAKLDSKAGFTVSGNDSDLDQTGFFTPAVPTLRRRVGIHSVERGLSWTGKYLSTAVNAHALSLGWDSSYSRRAEDRSQRDSVPSGWVEAGNEDSAAQVSRLALYAQDEWDVSPAYALYMGARWEGIRVRSDVNGYAGTSSSHVWSPLLQMLYKIPGTKSDQLRLALTRTYKAPAAANLTPRRLLSINNSPTEPDRQGNPGLRPELALGIDASYQHYWAERALFSASVSGRGISNYTRTALSLSDGRWMAMPVNDGGARTYSVELEVKFPLRTLWRAAPALDVRASASRNWSRVESVPGPDNRLDQQTPLSAMLGADYRIGQVSVGSSLTFKNGGPVRISDTQAAYQSVRRDLDAYVLWKVRPKDHLRFGLSNILRQDQVSEKIYLDQGGVLRRISLAPGTLQARLTWEMVF</sequence>
<dbReference type="AlphaFoldDB" id="W0VE29"/>
<dbReference type="InterPro" id="IPR000531">
    <property type="entry name" value="Beta-barrel_TonB"/>
</dbReference>
<dbReference type="HOGENOM" id="CLU_023161_0_0_4"/>
<dbReference type="SUPFAM" id="SSF56935">
    <property type="entry name" value="Porins"/>
    <property type="match status" value="1"/>
</dbReference>
<feature type="signal peptide" evidence="13">
    <location>
        <begin position="1"/>
        <end position="21"/>
    </location>
</feature>
<dbReference type="RefSeq" id="WP_144241635.1">
    <property type="nucleotide sequence ID" value="NZ_BCTH01000020.1"/>
</dbReference>
<keyword evidence="3 10" id="KW-0813">Transport</keyword>
<dbReference type="PATRIC" id="fig|1349767.4.peg.1923"/>
<keyword evidence="5 10" id="KW-0812">Transmembrane</keyword>
<evidence type="ECO:0000256" key="2">
    <source>
        <dbReference type="ARBA" id="ARBA00009810"/>
    </source>
</evidence>
<organism evidence="16 17">
    <name type="scientific">Janthinobacterium agaricidamnosum NBRC 102515 = DSM 9628</name>
    <dbReference type="NCBI Taxonomy" id="1349767"/>
    <lineage>
        <taxon>Bacteria</taxon>
        <taxon>Pseudomonadati</taxon>
        <taxon>Pseudomonadota</taxon>
        <taxon>Betaproteobacteria</taxon>
        <taxon>Burkholderiales</taxon>
        <taxon>Oxalobacteraceae</taxon>
        <taxon>Janthinobacterium</taxon>
    </lineage>
</organism>
<dbReference type="PROSITE" id="PS52016">
    <property type="entry name" value="TONB_DEPENDENT_REC_3"/>
    <property type="match status" value="1"/>
</dbReference>
<dbReference type="InterPro" id="IPR012910">
    <property type="entry name" value="Plug_dom"/>
</dbReference>
<dbReference type="InterPro" id="IPR039426">
    <property type="entry name" value="TonB-dep_rcpt-like"/>
</dbReference>
<evidence type="ECO:0000256" key="8">
    <source>
        <dbReference type="ARBA" id="ARBA00023170"/>
    </source>
</evidence>
<evidence type="ECO:0000256" key="12">
    <source>
        <dbReference type="SAM" id="MobiDB-lite"/>
    </source>
</evidence>
<proteinExistence type="inferred from homology"/>
<dbReference type="PANTHER" id="PTHR40980:SF4">
    <property type="entry name" value="TONB-DEPENDENT RECEPTOR-LIKE BETA-BARREL DOMAIN-CONTAINING PROTEIN"/>
    <property type="match status" value="1"/>
</dbReference>
<evidence type="ECO:0000259" key="14">
    <source>
        <dbReference type="Pfam" id="PF00593"/>
    </source>
</evidence>
<keyword evidence="8 16" id="KW-0675">Receptor</keyword>
<feature type="domain" description="TonB-dependent receptor plug" evidence="15">
    <location>
        <begin position="52"/>
        <end position="149"/>
    </location>
</feature>
<dbReference type="Proteomes" id="UP000027604">
    <property type="component" value="Chromosome I"/>
</dbReference>
<dbReference type="STRING" id="1349767.GJA_5329"/>
<accession>W0VE29</accession>